<organism evidence="4">
    <name type="scientific">marine metagenome</name>
    <dbReference type="NCBI Taxonomy" id="408172"/>
    <lineage>
        <taxon>unclassified sequences</taxon>
        <taxon>metagenomes</taxon>
        <taxon>ecological metagenomes</taxon>
    </lineage>
</organism>
<dbReference type="GO" id="GO:0015948">
    <property type="term" value="P:methanogenesis"/>
    <property type="evidence" value="ECO:0007669"/>
    <property type="project" value="InterPro"/>
</dbReference>
<feature type="non-terminal residue" evidence="4">
    <location>
        <position position="1"/>
    </location>
</feature>
<evidence type="ECO:0000313" key="4">
    <source>
        <dbReference type="EMBL" id="SVE17150.1"/>
    </source>
</evidence>
<keyword evidence="3" id="KW-0808">Transferase</keyword>
<dbReference type="GO" id="GO:0008168">
    <property type="term" value="F:methyltransferase activity"/>
    <property type="evidence" value="ECO:0007669"/>
    <property type="project" value="UniProtKB-KW"/>
</dbReference>
<evidence type="ECO:0000256" key="3">
    <source>
        <dbReference type="ARBA" id="ARBA00022679"/>
    </source>
</evidence>
<keyword evidence="2" id="KW-0489">Methyltransferase</keyword>
<accession>A0A383BBI7</accession>
<dbReference type="AlphaFoldDB" id="A0A383BBI7"/>
<name>A0A383BBI7_9ZZZZ</name>
<feature type="non-terminal residue" evidence="4">
    <location>
        <position position="246"/>
    </location>
</feature>
<dbReference type="InterPro" id="IPR010426">
    <property type="entry name" value="MTTB_MeTrfase"/>
</dbReference>
<sequence length="246" mass="26232">TVHALGGYPVEPCDIDVQVRHLHAVSAAVRLSTKPLFGYAIGSERMLDAIEVVRIGRGVDEKTLLKEPSITTVVNANSPLVYDKALLEGAIEMSEHNQPVIYTPFTLAGAMAPITVAGALVQQNAEALAGLAFHQCVNPGAPAIYGSFTSNVDMKSGSPAFGTPEYTQATIASGQLARKYKIPLRASNANASNAPDEQSVYESQMSLWACLLGQVNFILHGHGWIEGGLCASYEKVILDAEMSQMM</sequence>
<proteinExistence type="inferred from homology"/>
<gene>
    <name evidence="4" type="ORF">METZ01_LOCUS470004</name>
</gene>
<protein>
    <recommendedName>
        <fullName evidence="5">Methyltransferase</fullName>
    </recommendedName>
</protein>
<evidence type="ECO:0000256" key="1">
    <source>
        <dbReference type="ARBA" id="ARBA00007137"/>
    </source>
</evidence>
<dbReference type="GO" id="GO:0032259">
    <property type="term" value="P:methylation"/>
    <property type="evidence" value="ECO:0007669"/>
    <property type="project" value="UniProtKB-KW"/>
</dbReference>
<evidence type="ECO:0000256" key="2">
    <source>
        <dbReference type="ARBA" id="ARBA00022603"/>
    </source>
</evidence>
<comment type="similarity">
    <text evidence="1">Belongs to the trimethylamine methyltransferase family.</text>
</comment>
<reference evidence="4" key="1">
    <citation type="submission" date="2018-05" db="EMBL/GenBank/DDBJ databases">
        <authorList>
            <person name="Lanie J.A."/>
            <person name="Ng W.-L."/>
            <person name="Kazmierczak K.M."/>
            <person name="Andrzejewski T.M."/>
            <person name="Davidsen T.M."/>
            <person name="Wayne K.J."/>
            <person name="Tettelin H."/>
            <person name="Glass J.I."/>
            <person name="Rusch D."/>
            <person name="Podicherti R."/>
            <person name="Tsui H.-C.T."/>
            <person name="Winkler M.E."/>
        </authorList>
    </citation>
    <scope>NUCLEOTIDE SEQUENCE</scope>
</reference>
<dbReference type="Gene3D" id="3.20.20.480">
    <property type="entry name" value="Trimethylamine methyltransferase-like"/>
    <property type="match status" value="1"/>
</dbReference>
<dbReference type="Pfam" id="PF06253">
    <property type="entry name" value="MTTB"/>
    <property type="match status" value="1"/>
</dbReference>
<dbReference type="InterPro" id="IPR038601">
    <property type="entry name" value="MttB-like_sf"/>
</dbReference>
<dbReference type="EMBL" id="UINC01198954">
    <property type="protein sequence ID" value="SVE17150.1"/>
    <property type="molecule type" value="Genomic_DNA"/>
</dbReference>
<evidence type="ECO:0008006" key="5">
    <source>
        <dbReference type="Google" id="ProtNLM"/>
    </source>
</evidence>